<keyword evidence="3" id="KW-1185">Reference proteome</keyword>
<evidence type="ECO:0000313" key="2">
    <source>
        <dbReference type="EMBL" id="KAJ4440535.1"/>
    </source>
</evidence>
<evidence type="ECO:0000256" key="1">
    <source>
        <dbReference type="SAM" id="Coils"/>
    </source>
</evidence>
<reference evidence="2 3" key="1">
    <citation type="journal article" date="2022" name="Allergy">
        <title>Genome assembly and annotation of Periplaneta americana reveal a comprehensive cockroach allergen profile.</title>
        <authorList>
            <person name="Wang L."/>
            <person name="Xiong Q."/>
            <person name="Saelim N."/>
            <person name="Wang L."/>
            <person name="Nong W."/>
            <person name="Wan A.T."/>
            <person name="Shi M."/>
            <person name="Liu X."/>
            <person name="Cao Q."/>
            <person name="Hui J.H.L."/>
            <person name="Sookrung N."/>
            <person name="Leung T.F."/>
            <person name="Tungtrongchitr A."/>
            <person name="Tsui S.K.W."/>
        </authorList>
    </citation>
    <scope>NUCLEOTIDE SEQUENCE [LARGE SCALE GENOMIC DNA]</scope>
    <source>
        <strain evidence="2">PWHHKU_190912</strain>
    </source>
</reference>
<dbReference type="Proteomes" id="UP001148838">
    <property type="component" value="Unassembled WGS sequence"/>
</dbReference>
<name>A0ABQ8T4C3_PERAM</name>
<accession>A0ABQ8T4C3</accession>
<sequence length="89" mass="10476">MNGRTKAREVKRWNINALNEEEIKVKFMEAITENMKKLEIEKDETIDKIWNLIRKGNEEAAGKIIIGKEHKTKKNGWFDEECGSEIEKK</sequence>
<keyword evidence="1" id="KW-0175">Coiled coil</keyword>
<gene>
    <name evidence="2" type="ORF">ANN_08676</name>
</gene>
<protein>
    <submittedName>
        <fullName evidence="2">Uncharacterized protein</fullName>
    </submittedName>
</protein>
<dbReference type="EMBL" id="JAJSOF020000017">
    <property type="protein sequence ID" value="KAJ4440535.1"/>
    <property type="molecule type" value="Genomic_DNA"/>
</dbReference>
<evidence type="ECO:0000313" key="3">
    <source>
        <dbReference type="Proteomes" id="UP001148838"/>
    </source>
</evidence>
<feature type="coiled-coil region" evidence="1">
    <location>
        <begin position="28"/>
        <end position="55"/>
    </location>
</feature>
<organism evidence="2 3">
    <name type="scientific">Periplaneta americana</name>
    <name type="common">American cockroach</name>
    <name type="synonym">Blatta americana</name>
    <dbReference type="NCBI Taxonomy" id="6978"/>
    <lineage>
        <taxon>Eukaryota</taxon>
        <taxon>Metazoa</taxon>
        <taxon>Ecdysozoa</taxon>
        <taxon>Arthropoda</taxon>
        <taxon>Hexapoda</taxon>
        <taxon>Insecta</taxon>
        <taxon>Pterygota</taxon>
        <taxon>Neoptera</taxon>
        <taxon>Polyneoptera</taxon>
        <taxon>Dictyoptera</taxon>
        <taxon>Blattodea</taxon>
        <taxon>Blattoidea</taxon>
        <taxon>Blattidae</taxon>
        <taxon>Blattinae</taxon>
        <taxon>Periplaneta</taxon>
    </lineage>
</organism>
<proteinExistence type="predicted"/>
<comment type="caution">
    <text evidence="2">The sequence shown here is derived from an EMBL/GenBank/DDBJ whole genome shotgun (WGS) entry which is preliminary data.</text>
</comment>